<dbReference type="GeneTree" id="ENSGT00940000155439"/>
<dbReference type="STRING" id="8153.ENSHBUP00000025307"/>
<dbReference type="GO" id="GO:0005886">
    <property type="term" value="C:plasma membrane"/>
    <property type="evidence" value="ECO:0007669"/>
    <property type="project" value="TreeGrafter"/>
</dbReference>
<reference evidence="8" key="1">
    <citation type="submission" date="2025-08" db="UniProtKB">
        <authorList>
            <consortium name="Ensembl"/>
        </authorList>
    </citation>
    <scope>IDENTIFICATION</scope>
</reference>
<evidence type="ECO:0000256" key="7">
    <source>
        <dbReference type="SAM" id="Phobius"/>
    </source>
</evidence>
<dbReference type="Gene3D" id="1.10.3080.10">
    <property type="entry name" value="Clc chloride channel"/>
    <property type="match status" value="1"/>
</dbReference>
<dbReference type="PANTHER" id="PTHR45720">
    <property type="entry name" value="CHLORIDE CHANNEL PROTEIN 2"/>
    <property type="match status" value="1"/>
</dbReference>
<keyword evidence="4 7" id="KW-1133">Transmembrane helix</keyword>
<keyword evidence="5" id="KW-0129">CBS domain</keyword>
<dbReference type="Proteomes" id="UP000264840">
    <property type="component" value="Unplaced"/>
</dbReference>
<evidence type="ECO:0000256" key="2">
    <source>
        <dbReference type="ARBA" id="ARBA00022692"/>
    </source>
</evidence>
<proteinExistence type="predicted"/>
<keyword evidence="3" id="KW-0677">Repeat</keyword>
<dbReference type="SUPFAM" id="SSF81340">
    <property type="entry name" value="Clc chloride channel"/>
    <property type="match status" value="1"/>
</dbReference>
<keyword evidence="9" id="KW-1185">Reference proteome</keyword>
<name>A0A3Q3CLH0_HAPBU</name>
<keyword evidence="2 7" id="KW-0812">Transmembrane</keyword>
<dbReference type="OMA" id="IHANHTI"/>
<sequence length="100" mass="10793">MAYWFPEGIHAGHAIYPIVPGGYAVVGAAALSGAVSHSFSTVVMVLELTGQISHLLPALIAVVLANLVAQSLQFPPSPLFRFRNEEFSWRRGETSSKTRV</sequence>
<dbReference type="GO" id="GO:0005247">
    <property type="term" value="F:voltage-gated chloride channel activity"/>
    <property type="evidence" value="ECO:0007669"/>
    <property type="project" value="TreeGrafter"/>
</dbReference>
<dbReference type="InterPro" id="IPR001807">
    <property type="entry name" value="ClC"/>
</dbReference>
<dbReference type="AlphaFoldDB" id="A0A3Q3CLH0"/>
<evidence type="ECO:0000256" key="1">
    <source>
        <dbReference type="ARBA" id="ARBA00004141"/>
    </source>
</evidence>
<evidence type="ECO:0000256" key="5">
    <source>
        <dbReference type="ARBA" id="ARBA00023122"/>
    </source>
</evidence>
<feature type="transmembrane region" description="Helical" evidence="7">
    <location>
        <begin position="55"/>
        <end position="74"/>
    </location>
</feature>
<evidence type="ECO:0000256" key="3">
    <source>
        <dbReference type="ARBA" id="ARBA00022737"/>
    </source>
</evidence>
<dbReference type="PRINTS" id="PR00762">
    <property type="entry name" value="CLCHANNEL"/>
</dbReference>
<evidence type="ECO:0000313" key="9">
    <source>
        <dbReference type="Proteomes" id="UP000264840"/>
    </source>
</evidence>
<keyword evidence="6 7" id="KW-0472">Membrane</keyword>
<evidence type="ECO:0000313" key="8">
    <source>
        <dbReference type="Ensembl" id="ENSHBUP00000025307.1"/>
    </source>
</evidence>
<dbReference type="PANTHER" id="PTHR45720:SF6">
    <property type="entry name" value="CHLORIDE CHANNEL PROTEIN 2"/>
    <property type="match status" value="1"/>
</dbReference>
<reference evidence="8" key="2">
    <citation type="submission" date="2025-09" db="UniProtKB">
        <authorList>
            <consortium name="Ensembl"/>
        </authorList>
    </citation>
    <scope>IDENTIFICATION</scope>
</reference>
<evidence type="ECO:0000256" key="6">
    <source>
        <dbReference type="ARBA" id="ARBA00023136"/>
    </source>
</evidence>
<dbReference type="Pfam" id="PF00654">
    <property type="entry name" value="Voltage_CLC"/>
    <property type="match status" value="1"/>
</dbReference>
<dbReference type="InterPro" id="IPR014743">
    <property type="entry name" value="Cl-channel_core"/>
</dbReference>
<dbReference type="Ensembl" id="ENSHBUT00000006295.1">
    <property type="protein sequence ID" value="ENSHBUP00000025307.1"/>
    <property type="gene ID" value="ENSHBUG00000007234.1"/>
</dbReference>
<organism evidence="8 9">
    <name type="scientific">Haplochromis burtoni</name>
    <name type="common">Burton's mouthbrooder</name>
    <name type="synonym">Chromis burtoni</name>
    <dbReference type="NCBI Taxonomy" id="8153"/>
    <lineage>
        <taxon>Eukaryota</taxon>
        <taxon>Metazoa</taxon>
        <taxon>Chordata</taxon>
        <taxon>Craniata</taxon>
        <taxon>Vertebrata</taxon>
        <taxon>Euteleostomi</taxon>
        <taxon>Actinopterygii</taxon>
        <taxon>Neopterygii</taxon>
        <taxon>Teleostei</taxon>
        <taxon>Neoteleostei</taxon>
        <taxon>Acanthomorphata</taxon>
        <taxon>Ovalentaria</taxon>
        <taxon>Cichlomorphae</taxon>
        <taxon>Cichliformes</taxon>
        <taxon>Cichlidae</taxon>
        <taxon>African cichlids</taxon>
        <taxon>Pseudocrenilabrinae</taxon>
        <taxon>Haplochromini</taxon>
        <taxon>Haplochromis</taxon>
    </lineage>
</organism>
<evidence type="ECO:0000256" key="4">
    <source>
        <dbReference type="ARBA" id="ARBA00022989"/>
    </source>
</evidence>
<feature type="transmembrane region" description="Helical" evidence="7">
    <location>
        <begin position="23"/>
        <end position="48"/>
    </location>
</feature>
<dbReference type="InterPro" id="IPR050970">
    <property type="entry name" value="Cl_channel_volt-gated"/>
</dbReference>
<accession>A0A3Q3CLH0</accession>
<comment type="subcellular location">
    <subcellularLocation>
        <location evidence="1">Membrane</location>
        <topology evidence="1">Multi-pass membrane protein</topology>
    </subcellularLocation>
</comment>
<protein>
    <submittedName>
        <fullName evidence="8">Uncharacterized protein</fullName>
    </submittedName>
</protein>